<gene>
    <name evidence="3" type="ORF">SAMN04488508_101282</name>
</gene>
<dbReference type="Pfam" id="PF13439">
    <property type="entry name" value="Glyco_transf_4"/>
    <property type="match status" value="1"/>
</dbReference>
<feature type="domain" description="Glycosyltransferase subfamily 4-like N-terminal" evidence="2">
    <location>
        <begin position="13"/>
        <end position="162"/>
    </location>
</feature>
<dbReference type="OrthoDB" id="823685at2"/>
<dbReference type="PANTHER" id="PTHR12526">
    <property type="entry name" value="GLYCOSYLTRANSFERASE"/>
    <property type="match status" value="1"/>
</dbReference>
<keyword evidence="4" id="KW-1185">Reference proteome</keyword>
<protein>
    <submittedName>
        <fullName evidence="3">Glycosyltransferase involved in cell wall bisynthesis</fullName>
    </submittedName>
</protein>
<dbReference type="RefSeq" id="WP_073312857.1">
    <property type="nucleotide sequence ID" value="NZ_FQYP01000001.1"/>
</dbReference>
<organism evidence="3 4">
    <name type="scientific">Aquimarina spongiae</name>
    <dbReference type="NCBI Taxonomy" id="570521"/>
    <lineage>
        <taxon>Bacteria</taxon>
        <taxon>Pseudomonadati</taxon>
        <taxon>Bacteroidota</taxon>
        <taxon>Flavobacteriia</taxon>
        <taxon>Flavobacteriales</taxon>
        <taxon>Flavobacteriaceae</taxon>
        <taxon>Aquimarina</taxon>
    </lineage>
</organism>
<proteinExistence type="predicted"/>
<evidence type="ECO:0000259" key="1">
    <source>
        <dbReference type="Pfam" id="PF00534"/>
    </source>
</evidence>
<dbReference type="Gene3D" id="3.40.50.2000">
    <property type="entry name" value="Glycogen Phosphorylase B"/>
    <property type="match status" value="2"/>
</dbReference>
<dbReference type="PANTHER" id="PTHR12526:SF630">
    <property type="entry name" value="GLYCOSYLTRANSFERASE"/>
    <property type="match status" value="1"/>
</dbReference>
<accession>A0A1M6AGG3</accession>
<dbReference type="AlphaFoldDB" id="A0A1M6AGG3"/>
<evidence type="ECO:0000313" key="3">
    <source>
        <dbReference type="EMBL" id="SHI35590.1"/>
    </source>
</evidence>
<dbReference type="Pfam" id="PF00534">
    <property type="entry name" value="Glycos_transf_1"/>
    <property type="match status" value="1"/>
</dbReference>
<dbReference type="Proteomes" id="UP000184432">
    <property type="component" value="Unassembled WGS sequence"/>
</dbReference>
<evidence type="ECO:0000259" key="2">
    <source>
        <dbReference type="Pfam" id="PF13439"/>
    </source>
</evidence>
<keyword evidence="3" id="KW-0808">Transferase</keyword>
<dbReference type="GO" id="GO:0016757">
    <property type="term" value="F:glycosyltransferase activity"/>
    <property type="evidence" value="ECO:0007669"/>
    <property type="project" value="InterPro"/>
</dbReference>
<feature type="domain" description="Glycosyl transferase family 1" evidence="1">
    <location>
        <begin position="165"/>
        <end position="291"/>
    </location>
</feature>
<dbReference type="InterPro" id="IPR028098">
    <property type="entry name" value="Glyco_trans_4-like_N"/>
</dbReference>
<sequence>MTILHLITGLSGGGAEHMVLELAGQTVGTADKTIAVSVSNRKQIQHKFEEKGIECHFLNITSPKSILPGLKKLKEICTKEKELVFHCHMFHAFAFGLLFKLFFKNVPIVFTLHTNKVKQSYRRVLLFVTKIFRKKDIIFSVNSKKWYLKNSVAIPNGVDTSRFDDSVKKINDPFVFLFLGRLTEPKNPLFLIELVKRLKNAEKENFVIHVVGDGGYREALEQAITKEHFSEYIQLFGHQNDVPKYLKDANCLIITSLWEGMPVSIIEAGASRLPVISTPVGSIPDFLNAENAYLTHLDGFHEAAISVMTNYDAALQKAEVLYALVKKQYDINEVYNLHLELYRSAIKG</sequence>
<dbReference type="STRING" id="570521.SAMN04488508_101282"/>
<dbReference type="EMBL" id="FQYP01000001">
    <property type="protein sequence ID" value="SHI35590.1"/>
    <property type="molecule type" value="Genomic_DNA"/>
</dbReference>
<evidence type="ECO:0000313" key="4">
    <source>
        <dbReference type="Proteomes" id="UP000184432"/>
    </source>
</evidence>
<reference evidence="4" key="1">
    <citation type="submission" date="2016-11" db="EMBL/GenBank/DDBJ databases">
        <authorList>
            <person name="Varghese N."/>
            <person name="Submissions S."/>
        </authorList>
    </citation>
    <scope>NUCLEOTIDE SEQUENCE [LARGE SCALE GENOMIC DNA]</scope>
    <source>
        <strain evidence="4">DSM 22623</strain>
    </source>
</reference>
<dbReference type="SUPFAM" id="SSF53756">
    <property type="entry name" value="UDP-Glycosyltransferase/glycogen phosphorylase"/>
    <property type="match status" value="1"/>
</dbReference>
<name>A0A1M6AGG3_9FLAO</name>
<dbReference type="InterPro" id="IPR001296">
    <property type="entry name" value="Glyco_trans_1"/>
</dbReference>